<evidence type="ECO:0000313" key="5">
    <source>
        <dbReference type="Proteomes" id="UP000316388"/>
    </source>
</evidence>
<dbReference type="STRING" id="1101373.A9O67_04125"/>
<organism evidence="2 4">
    <name type="scientific">Tepidimonas fonticaldi</name>
    <dbReference type="NCBI Taxonomy" id="1101373"/>
    <lineage>
        <taxon>Bacteria</taxon>
        <taxon>Pseudomonadati</taxon>
        <taxon>Pseudomonadota</taxon>
        <taxon>Betaproteobacteria</taxon>
        <taxon>Burkholderiales</taxon>
        <taxon>Tepidimonas</taxon>
    </lineage>
</organism>
<dbReference type="SUPFAM" id="SSF54523">
    <property type="entry name" value="Pili subunits"/>
    <property type="match status" value="1"/>
</dbReference>
<dbReference type="AlphaFoldDB" id="A0A1A6DTY7"/>
<dbReference type="InterPro" id="IPR012902">
    <property type="entry name" value="N_methyl_site"/>
</dbReference>
<evidence type="ECO:0000313" key="3">
    <source>
        <dbReference type="EMBL" id="TSE37891.1"/>
    </source>
</evidence>
<proteinExistence type="predicted"/>
<comment type="caution">
    <text evidence="2">The sequence shown here is derived from an EMBL/GenBank/DDBJ whole genome shotgun (WGS) entry which is preliminary data.</text>
</comment>
<dbReference type="PROSITE" id="PS00409">
    <property type="entry name" value="PROKAR_NTER_METHYL"/>
    <property type="match status" value="1"/>
</dbReference>
<name>A0A1A6DTY7_9BURK</name>
<accession>A0A1A6DTY7</accession>
<feature type="transmembrane region" description="Helical" evidence="1">
    <location>
        <begin position="27"/>
        <end position="45"/>
    </location>
</feature>
<protein>
    <submittedName>
        <fullName evidence="2">Type II secretion system protein GspH</fullName>
    </submittedName>
    <submittedName>
        <fullName evidence="3">Type II secretion system protein H</fullName>
    </submittedName>
</protein>
<sequence>MPTSAAGSDPAPAGAARRPRGLTLLELLVVLAIVGIASVGVVQAWRGDADRRLDRLATGLRDQIEAVRALARAGGTRAELAWDAQGLRWRGLPEAALPELPRARPWPLEDVALTLEPPQPALSLGTEPMGPPWRLTLRHGERTRTLAFDGWGAVRVE</sequence>
<keyword evidence="4" id="KW-1185">Reference proteome</keyword>
<dbReference type="Proteomes" id="UP000316388">
    <property type="component" value="Unassembled WGS sequence"/>
</dbReference>
<dbReference type="OrthoDB" id="9156946at2"/>
<gene>
    <name evidence="2" type="ORF">A9O67_04125</name>
    <name evidence="3" type="ORF">Tfont_00544</name>
</gene>
<reference evidence="2 4" key="1">
    <citation type="submission" date="2016-06" db="EMBL/GenBank/DDBJ databases">
        <title>Genome sequence of Tepidimonas fonticaldi PL17.</title>
        <authorList>
            <person name="Pinnaka A.K."/>
        </authorList>
    </citation>
    <scope>NUCLEOTIDE SEQUENCE [LARGE SCALE GENOMIC DNA]</scope>
    <source>
        <strain evidence="2 4">PL17</strain>
    </source>
</reference>
<dbReference type="Pfam" id="PF07963">
    <property type="entry name" value="N_methyl"/>
    <property type="match status" value="1"/>
</dbReference>
<dbReference type="InterPro" id="IPR045584">
    <property type="entry name" value="Pilin-like"/>
</dbReference>
<reference evidence="3 5" key="2">
    <citation type="submission" date="2019-07" db="EMBL/GenBank/DDBJ databases">
        <title>Tepidimonas fonticaldi AT-A2 draft genome.</title>
        <authorList>
            <person name="Da Costa M.S."/>
            <person name="Froufe H.J.C."/>
            <person name="Egas C."/>
            <person name="Albuquerque L."/>
        </authorList>
    </citation>
    <scope>NUCLEOTIDE SEQUENCE [LARGE SCALE GENOMIC DNA]</scope>
    <source>
        <strain evidence="3 5">AT-A2</strain>
    </source>
</reference>
<dbReference type="NCBIfam" id="TIGR02532">
    <property type="entry name" value="IV_pilin_GFxxxE"/>
    <property type="match status" value="1"/>
</dbReference>
<evidence type="ECO:0000313" key="4">
    <source>
        <dbReference type="Proteomes" id="UP000091969"/>
    </source>
</evidence>
<dbReference type="EMBL" id="LZDH01000056">
    <property type="protein sequence ID" value="OBS30244.1"/>
    <property type="molecule type" value="Genomic_DNA"/>
</dbReference>
<evidence type="ECO:0000256" key="1">
    <source>
        <dbReference type="SAM" id="Phobius"/>
    </source>
</evidence>
<keyword evidence="1" id="KW-0812">Transmembrane</keyword>
<dbReference type="EMBL" id="VJOO01000003">
    <property type="protein sequence ID" value="TSE37891.1"/>
    <property type="molecule type" value="Genomic_DNA"/>
</dbReference>
<keyword evidence="1" id="KW-1133">Transmembrane helix</keyword>
<keyword evidence="1" id="KW-0472">Membrane</keyword>
<dbReference type="Proteomes" id="UP000091969">
    <property type="component" value="Unassembled WGS sequence"/>
</dbReference>
<dbReference type="RefSeq" id="WP_068608498.1">
    <property type="nucleotide sequence ID" value="NZ_LZDH01000056.1"/>
</dbReference>
<evidence type="ECO:0000313" key="2">
    <source>
        <dbReference type="EMBL" id="OBS30244.1"/>
    </source>
</evidence>